<sequence length="194" mass="23081">MSFTDEELYTRILTKDSEALELLYDKYERLVFSFAYRMMQDQQRAEDVVQDVFSKLWRDHAPYEADRGKFSSWLLTMTRNRCLDVIRKSSKQQEVGLLDKDAERVNDTMHDMPEQAVEWKEKSERIREALSHLKEDQRKIVELFYFHGYSQDRISKDLNIPLGTVKGRIRLALQHLRKRLEPERGEFADGTSDV</sequence>
<dbReference type="InterPro" id="IPR036388">
    <property type="entry name" value="WH-like_DNA-bd_sf"/>
</dbReference>
<gene>
    <name evidence="7" type="ORF">CQS04_11650</name>
</gene>
<dbReference type="PANTHER" id="PTHR43133:SF62">
    <property type="entry name" value="RNA POLYMERASE SIGMA FACTOR SIGZ"/>
    <property type="match status" value="1"/>
</dbReference>
<evidence type="ECO:0000256" key="3">
    <source>
        <dbReference type="ARBA" id="ARBA00023082"/>
    </source>
</evidence>
<dbReference type="InterPro" id="IPR013325">
    <property type="entry name" value="RNA_pol_sigma_r2"/>
</dbReference>
<protein>
    <submittedName>
        <fullName evidence="7">RNA polymerase subunit sigma-70</fullName>
    </submittedName>
</protein>
<keyword evidence="8" id="KW-1185">Reference proteome</keyword>
<dbReference type="SUPFAM" id="SSF88946">
    <property type="entry name" value="Sigma2 domain of RNA polymerase sigma factors"/>
    <property type="match status" value="1"/>
</dbReference>
<dbReference type="InterPro" id="IPR014284">
    <property type="entry name" value="RNA_pol_sigma-70_dom"/>
</dbReference>
<dbReference type="NCBIfam" id="TIGR02937">
    <property type="entry name" value="sigma70-ECF"/>
    <property type="match status" value="1"/>
</dbReference>
<dbReference type="InterPro" id="IPR013324">
    <property type="entry name" value="RNA_pol_sigma_r3/r4-like"/>
</dbReference>
<dbReference type="InterPro" id="IPR039425">
    <property type="entry name" value="RNA_pol_sigma-70-like"/>
</dbReference>
<dbReference type="Gene3D" id="1.10.1740.10">
    <property type="match status" value="1"/>
</dbReference>
<name>A0A2M9EXE2_9BACL</name>
<evidence type="ECO:0000259" key="5">
    <source>
        <dbReference type="Pfam" id="PF04542"/>
    </source>
</evidence>
<dbReference type="Pfam" id="PF08281">
    <property type="entry name" value="Sigma70_r4_2"/>
    <property type="match status" value="1"/>
</dbReference>
<reference evidence="7 8" key="1">
    <citation type="submission" date="2017-10" db="EMBL/GenBank/DDBJ databases">
        <title>Draft genome of Chryseomicrobium casticus sp. nov.</title>
        <authorList>
            <person name="Chakraborty R."/>
            <person name="Saha T."/>
        </authorList>
    </citation>
    <scope>NUCLEOTIDE SEQUENCE [LARGE SCALE GENOMIC DNA]</scope>
    <source>
        <strain evidence="7 8">ET03</strain>
    </source>
</reference>
<evidence type="ECO:0000256" key="4">
    <source>
        <dbReference type="ARBA" id="ARBA00023163"/>
    </source>
</evidence>
<evidence type="ECO:0000256" key="1">
    <source>
        <dbReference type="ARBA" id="ARBA00010641"/>
    </source>
</evidence>
<dbReference type="EMBL" id="PCGR01000004">
    <property type="protein sequence ID" value="PJK15883.1"/>
    <property type="molecule type" value="Genomic_DNA"/>
</dbReference>
<dbReference type="InterPro" id="IPR013249">
    <property type="entry name" value="RNA_pol_sigma70_r4_t2"/>
</dbReference>
<evidence type="ECO:0000256" key="2">
    <source>
        <dbReference type="ARBA" id="ARBA00023015"/>
    </source>
</evidence>
<evidence type="ECO:0000259" key="6">
    <source>
        <dbReference type="Pfam" id="PF08281"/>
    </source>
</evidence>
<dbReference type="OrthoDB" id="9784272at2"/>
<comment type="caution">
    <text evidence="7">The sequence shown here is derived from an EMBL/GenBank/DDBJ whole genome shotgun (WGS) entry which is preliminary data.</text>
</comment>
<evidence type="ECO:0000313" key="8">
    <source>
        <dbReference type="Proteomes" id="UP000228680"/>
    </source>
</evidence>
<dbReference type="CDD" id="cd06171">
    <property type="entry name" value="Sigma70_r4"/>
    <property type="match status" value="1"/>
</dbReference>
<feature type="domain" description="RNA polymerase sigma-70 region 2" evidence="5">
    <location>
        <begin position="23"/>
        <end position="90"/>
    </location>
</feature>
<keyword evidence="2" id="KW-0805">Transcription regulation</keyword>
<keyword evidence="4" id="KW-0804">Transcription</keyword>
<dbReference type="GO" id="GO:0006352">
    <property type="term" value="P:DNA-templated transcription initiation"/>
    <property type="evidence" value="ECO:0007669"/>
    <property type="project" value="InterPro"/>
</dbReference>
<dbReference type="Pfam" id="PF04542">
    <property type="entry name" value="Sigma70_r2"/>
    <property type="match status" value="1"/>
</dbReference>
<dbReference type="Proteomes" id="UP000228680">
    <property type="component" value="Unassembled WGS sequence"/>
</dbReference>
<comment type="similarity">
    <text evidence="1">Belongs to the sigma-70 factor family. ECF subfamily.</text>
</comment>
<dbReference type="SUPFAM" id="SSF88659">
    <property type="entry name" value="Sigma3 and sigma4 domains of RNA polymerase sigma factors"/>
    <property type="match status" value="1"/>
</dbReference>
<organism evidence="7 8">
    <name type="scientific">Chryseomicrobium excrementi</name>
    <dbReference type="NCBI Taxonomy" id="2041346"/>
    <lineage>
        <taxon>Bacteria</taxon>
        <taxon>Bacillati</taxon>
        <taxon>Bacillota</taxon>
        <taxon>Bacilli</taxon>
        <taxon>Bacillales</taxon>
        <taxon>Caryophanaceae</taxon>
        <taxon>Chryseomicrobium</taxon>
    </lineage>
</organism>
<accession>A0A2M9EXE2</accession>
<keyword evidence="3" id="KW-0731">Sigma factor</keyword>
<dbReference type="RefSeq" id="WP_100354288.1">
    <property type="nucleotide sequence ID" value="NZ_PCGR01000004.1"/>
</dbReference>
<dbReference type="GO" id="GO:0016987">
    <property type="term" value="F:sigma factor activity"/>
    <property type="evidence" value="ECO:0007669"/>
    <property type="project" value="UniProtKB-KW"/>
</dbReference>
<proteinExistence type="inferred from homology"/>
<dbReference type="GO" id="GO:0003677">
    <property type="term" value="F:DNA binding"/>
    <property type="evidence" value="ECO:0007669"/>
    <property type="project" value="InterPro"/>
</dbReference>
<dbReference type="AlphaFoldDB" id="A0A2M9EXE2"/>
<dbReference type="InterPro" id="IPR007627">
    <property type="entry name" value="RNA_pol_sigma70_r2"/>
</dbReference>
<dbReference type="PANTHER" id="PTHR43133">
    <property type="entry name" value="RNA POLYMERASE ECF-TYPE SIGMA FACTO"/>
    <property type="match status" value="1"/>
</dbReference>
<dbReference type="Gene3D" id="1.10.10.10">
    <property type="entry name" value="Winged helix-like DNA-binding domain superfamily/Winged helix DNA-binding domain"/>
    <property type="match status" value="1"/>
</dbReference>
<feature type="domain" description="RNA polymerase sigma factor 70 region 4 type 2" evidence="6">
    <location>
        <begin position="124"/>
        <end position="176"/>
    </location>
</feature>
<evidence type="ECO:0000313" key="7">
    <source>
        <dbReference type="EMBL" id="PJK15883.1"/>
    </source>
</evidence>